<sequence length="122" mass="14060">MKLDKAFQDKFLSYLDGLSKDEIISIIEEPAVDVGFLANVISFNNIIDMYNHYSIGNIHNDYFSNISSNYEIRYLINIRMRNHYNDVFNLILNKKEPIGLGDNIIEEEYAIAANDSRYAIAA</sequence>
<dbReference type="AlphaFoldDB" id="A0AAE9I0Z1"/>
<protein>
    <submittedName>
        <fullName evidence="1">Uncharacterized protein</fullName>
    </submittedName>
</protein>
<dbReference type="Proteomes" id="UP001056819">
    <property type="component" value="Chromosome"/>
</dbReference>
<dbReference type="RefSeq" id="WP_027022010.1">
    <property type="nucleotide sequence ID" value="NZ_CP097501.1"/>
</dbReference>
<accession>A0AAE9I0Z1</accession>
<evidence type="ECO:0000313" key="1">
    <source>
        <dbReference type="EMBL" id="URD68341.1"/>
    </source>
</evidence>
<dbReference type="EMBL" id="CP097501">
    <property type="protein sequence ID" value="URD68341.1"/>
    <property type="molecule type" value="Genomic_DNA"/>
</dbReference>
<reference evidence="1" key="1">
    <citation type="submission" date="2022-05" db="EMBL/GenBank/DDBJ databases">
        <title>Alysiella filiformis genome sequencing.</title>
        <authorList>
            <person name="Viehboeck T."/>
        </authorList>
    </citation>
    <scope>NUCLEOTIDE SEQUENCE</scope>
    <source>
        <strain evidence="1">DSM 2580</strain>
    </source>
</reference>
<evidence type="ECO:0000313" key="2">
    <source>
        <dbReference type="Proteomes" id="UP001056819"/>
    </source>
</evidence>
<gene>
    <name evidence="1" type="ORF">LNQ82_04080</name>
</gene>
<organism evidence="1 2">
    <name type="scientific">Conchiformibius steedae DSM 2580</name>
    <dbReference type="NCBI Taxonomy" id="1121352"/>
    <lineage>
        <taxon>Bacteria</taxon>
        <taxon>Pseudomonadati</taxon>
        <taxon>Pseudomonadota</taxon>
        <taxon>Betaproteobacteria</taxon>
        <taxon>Neisseriales</taxon>
        <taxon>Neisseriaceae</taxon>
        <taxon>Conchiformibius</taxon>
    </lineage>
</organism>
<proteinExistence type="predicted"/>
<name>A0AAE9I0Z1_9NEIS</name>